<comment type="caution">
    <text evidence="1">The sequence shown here is derived from an EMBL/GenBank/DDBJ whole genome shotgun (WGS) entry which is preliminary data.</text>
</comment>
<gene>
    <name evidence="1" type="ORF">H6H03_34720</name>
</gene>
<proteinExistence type="predicted"/>
<keyword evidence="2" id="KW-1185">Reference proteome</keyword>
<reference evidence="1 2" key="1">
    <citation type="journal article" date="2020" name="ISME J.">
        <title>Comparative genomics reveals insights into cyanobacterial evolution and habitat adaptation.</title>
        <authorList>
            <person name="Chen M.Y."/>
            <person name="Teng W.K."/>
            <person name="Zhao L."/>
            <person name="Hu C.X."/>
            <person name="Zhou Y.K."/>
            <person name="Han B.P."/>
            <person name="Song L.R."/>
            <person name="Shu W.S."/>
        </authorList>
    </citation>
    <scope>NUCLEOTIDE SEQUENCE [LARGE SCALE GENOMIC DNA]</scope>
    <source>
        <strain evidence="1 2">FACHB-159</strain>
    </source>
</reference>
<dbReference type="Proteomes" id="UP000637383">
    <property type="component" value="Unassembled WGS sequence"/>
</dbReference>
<organism evidence="1 2">
    <name type="scientific">Nostoc paludosum FACHB-159</name>
    <dbReference type="NCBI Taxonomy" id="2692908"/>
    <lineage>
        <taxon>Bacteria</taxon>
        <taxon>Bacillati</taxon>
        <taxon>Cyanobacteriota</taxon>
        <taxon>Cyanophyceae</taxon>
        <taxon>Nostocales</taxon>
        <taxon>Nostocaceae</taxon>
        <taxon>Nostoc</taxon>
    </lineage>
</organism>
<sequence length="87" mass="10280">MGHGEMRETNKFKIQNSCIKELLPSASNAQCPMPKIHISFRMMIERGHKPDRFSYQRVKTGEDESPGYWWRWVLRLGNCPLPFQSRL</sequence>
<protein>
    <submittedName>
        <fullName evidence="1">Uncharacterized protein</fullName>
    </submittedName>
</protein>
<dbReference type="RefSeq" id="WP_190959476.1">
    <property type="nucleotide sequence ID" value="NZ_JACJTU010000063.1"/>
</dbReference>
<accession>A0ABR8KHE0</accession>
<evidence type="ECO:0000313" key="2">
    <source>
        <dbReference type="Proteomes" id="UP000637383"/>
    </source>
</evidence>
<name>A0ABR8KHE0_9NOSO</name>
<evidence type="ECO:0000313" key="1">
    <source>
        <dbReference type="EMBL" id="MBD2738964.1"/>
    </source>
</evidence>
<dbReference type="EMBL" id="JACJTU010000063">
    <property type="protein sequence ID" value="MBD2738964.1"/>
    <property type="molecule type" value="Genomic_DNA"/>
</dbReference>